<gene>
    <name evidence="4" type="ordered locus">Hbal_2266</name>
</gene>
<dbReference type="Gene3D" id="3.40.50.720">
    <property type="entry name" value="NAD(P)-binding Rossmann-like Domain"/>
    <property type="match status" value="1"/>
</dbReference>
<reference evidence="5" key="1">
    <citation type="journal article" date="2011" name="J. Bacteriol.">
        <title>Genome sequences of eight morphologically diverse alphaproteobacteria.</title>
        <authorList>
            <consortium name="US DOE Joint Genome Institute"/>
            <person name="Brown P.J."/>
            <person name="Kysela D.T."/>
            <person name="Buechlein A."/>
            <person name="Hemmerich C."/>
            <person name="Brun Y.V."/>
        </authorList>
    </citation>
    <scope>NUCLEOTIDE SEQUENCE [LARGE SCALE GENOMIC DNA]</scope>
    <source>
        <strain evidence="5">ATCC 49814 / DSM 5838 / IFAM 1418</strain>
    </source>
</reference>
<dbReference type="Pfam" id="PF00106">
    <property type="entry name" value="adh_short"/>
    <property type="match status" value="1"/>
</dbReference>
<dbReference type="PROSITE" id="PS00061">
    <property type="entry name" value="ADH_SHORT"/>
    <property type="match status" value="1"/>
</dbReference>
<dbReference type="GO" id="GO:0016491">
    <property type="term" value="F:oxidoreductase activity"/>
    <property type="evidence" value="ECO:0007669"/>
    <property type="project" value="UniProtKB-KW"/>
</dbReference>
<dbReference type="PANTHER" id="PTHR44196">
    <property type="entry name" value="DEHYDROGENASE/REDUCTASE SDR FAMILY MEMBER 7B"/>
    <property type="match status" value="1"/>
</dbReference>
<protein>
    <submittedName>
        <fullName evidence="4">Short-chain dehydrogenase/reductase SDR</fullName>
    </submittedName>
</protein>
<accession>C6XMN2</accession>
<dbReference type="GO" id="GO:0016020">
    <property type="term" value="C:membrane"/>
    <property type="evidence" value="ECO:0007669"/>
    <property type="project" value="TreeGrafter"/>
</dbReference>
<sequence>MKLSGNTILITGGSSGIGRQFARQFHALGNFVIITGRRMDALQETIGERDNMQAYQLDMTDADAIAEFAKQITTTHPGLNILMNNAGIMRPENLKAENIDTADAQLTIATNLLAPIQLGYALLPHLRTTQNAAILNVTSGLAFTPLFATPTYNATKAALHSWTLSLRGQFEKEIDIIEIIPPGVQSDIMEGHADDPAMMTMDDFITETMHNFHETPVPLENCVERVLFLRNAEKENRLEQTMHTLNALHR</sequence>
<evidence type="ECO:0000313" key="4">
    <source>
        <dbReference type="EMBL" id="ACT59946.1"/>
    </source>
</evidence>
<evidence type="ECO:0000313" key="5">
    <source>
        <dbReference type="Proteomes" id="UP000002745"/>
    </source>
</evidence>
<dbReference type="STRING" id="582402.Hbal_2266"/>
<dbReference type="EMBL" id="CP001678">
    <property type="protein sequence ID" value="ACT59946.1"/>
    <property type="molecule type" value="Genomic_DNA"/>
</dbReference>
<evidence type="ECO:0000256" key="2">
    <source>
        <dbReference type="ARBA" id="ARBA00023002"/>
    </source>
</evidence>
<dbReference type="PRINTS" id="PR00080">
    <property type="entry name" value="SDRFAMILY"/>
</dbReference>
<keyword evidence="2" id="KW-0560">Oxidoreductase</keyword>
<dbReference type="HOGENOM" id="CLU_010194_2_6_5"/>
<dbReference type="InterPro" id="IPR002347">
    <property type="entry name" value="SDR_fam"/>
</dbReference>
<dbReference type="Proteomes" id="UP000002745">
    <property type="component" value="Chromosome"/>
</dbReference>
<dbReference type="PANTHER" id="PTHR44196:SF1">
    <property type="entry name" value="DEHYDROGENASE_REDUCTASE SDR FAMILY MEMBER 7B"/>
    <property type="match status" value="1"/>
</dbReference>
<dbReference type="RefSeq" id="WP_015828096.1">
    <property type="nucleotide sequence ID" value="NC_012982.1"/>
</dbReference>
<dbReference type="eggNOG" id="COG3967">
    <property type="taxonomic scope" value="Bacteria"/>
</dbReference>
<dbReference type="PRINTS" id="PR00081">
    <property type="entry name" value="GDHRDH"/>
</dbReference>
<dbReference type="InterPro" id="IPR020904">
    <property type="entry name" value="Sc_DH/Rdtase_CS"/>
</dbReference>
<evidence type="ECO:0000256" key="3">
    <source>
        <dbReference type="RuleBase" id="RU000363"/>
    </source>
</evidence>
<dbReference type="InterPro" id="IPR036291">
    <property type="entry name" value="NAD(P)-bd_dom_sf"/>
</dbReference>
<organism evidence="4 5">
    <name type="scientific">Hirschia baltica (strain ATCC 49814 / DSM 5838 / IFAM 1418)</name>
    <dbReference type="NCBI Taxonomy" id="582402"/>
    <lineage>
        <taxon>Bacteria</taxon>
        <taxon>Pseudomonadati</taxon>
        <taxon>Pseudomonadota</taxon>
        <taxon>Alphaproteobacteria</taxon>
        <taxon>Hyphomonadales</taxon>
        <taxon>Hyphomonadaceae</taxon>
        <taxon>Hirschia</taxon>
    </lineage>
</organism>
<name>C6XMN2_HIRBI</name>
<dbReference type="AlphaFoldDB" id="C6XMN2"/>
<comment type="similarity">
    <text evidence="1 3">Belongs to the short-chain dehydrogenases/reductases (SDR) family.</text>
</comment>
<dbReference type="KEGG" id="hba:Hbal_2266"/>
<evidence type="ECO:0000256" key="1">
    <source>
        <dbReference type="ARBA" id="ARBA00006484"/>
    </source>
</evidence>
<dbReference type="OrthoDB" id="7593130at2"/>
<proteinExistence type="inferred from homology"/>
<dbReference type="SUPFAM" id="SSF51735">
    <property type="entry name" value="NAD(P)-binding Rossmann-fold domains"/>
    <property type="match status" value="1"/>
</dbReference>
<keyword evidence="5" id="KW-1185">Reference proteome</keyword>